<feature type="domain" description="MOSC" evidence="2">
    <location>
        <begin position="236"/>
        <end position="396"/>
    </location>
</feature>
<sequence>MDQIATLFPPILLAVTLICVQEAWRMRDSIQGYKQVALRGTSNMTDEYDDKSSTSQDGSVQPKWKVKALFIHPIKSCAGVELDTADIDGAGFTWDRKFAFAELTKPQTRPDASETGKTPKWTFRTQRTPGFERLALVRPEIWLPDDSKKATAKDQGRMVVRYPHIPSGPLAALLRLLIWLGFMSQERSFRVPLVPPKDHKYPMEQVIIWKDSPTWLNYGIHVPDDFRIYLGATNPLTLFRVDPNSYREVYRCAPRKEELGYQSVVGFADAYPVHLLNIASVRDVAGRVKRDIPRFSARRFRSNILITGPGAYNEDDWKRIKIGNHYFFCACHTVRCRLPNVDPDTAERHPAEPDKTLKSFRCIDRGDPLNACLGLQLVPAESSTFQIQVGDEIQVLERGEHHYIKQ</sequence>
<organism evidence="3 4">
    <name type="scientific">Rhinocladiella mackenziei CBS 650.93</name>
    <dbReference type="NCBI Taxonomy" id="1442369"/>
    <lineage>
        <taxon>Eukaryota</taxon>
        <taxon>Fungi</taxon>
        <taxon>Dikarya</taxon>
        <taxon>Ascomycota</taxon>
        <taxon>Pezizomycotina</taxon>
        <taxon>Eurotiomycetes</taxon>
        <taxon>Chaetothyriomycetidae</taxon>
        <taxon>Chaetothyriales</taxon>
        <taxon>Herpotrichiellaceae</taxon>
        <taxon>Rhinocladiella</taxon>
    </lineage>
</organism>
<dbReference type="RefSeq" id="XP_013269323.1">
    <property type="nucleotide sequence ID" value="XM_013413869.1"/>
</dbReference>
<dbReference type="InterPro" id="IPR005303">
    <property type="entry name" value="MOCOS_middle"/>
</dbReference>
<evidence type="ECO:0000259" key="2">
    <source>
        <dbReference type="PROSITE" id="PS51340"/>
    </source>
</evidence>
<proteinExistence type="predicted"/>
<name>A0A0D2FJR0_9EURO</name>
<keyword evidence="1" id="KW-0732">Signal</keyword>
<evidence type="ECO:0000256" key="1">
    <source>
        <dbReference type="SAM" id="SignalP"/>
    </source>
</evidence>
<dbReference type="Pfam" id="PF03476">
    <property type="entry name" value="MOSC_N"/>
    <property type="match status" value="1"/>
</dbReference>
<feature type="signal peptide" evidence="1">
    <location>
        <begin position="1"/>
        <end position="25"/>
    </location>
</feature>
<feature type="chain" id="PRO_5002257711" description="MOSC domain-containing protein" evidence="1">
    <location>
        <begin position="26"/>
        <end position="406"/>
    </location>
</feature>
<evidence type="ECO:0000313" key="4">
    <source>
        <dbReference type="Proteomes" id="UP000053617"/>
    </source>
</evidence>
<reference evidence="3 4" key="1">
    <citation type="submission" date="2015-01" db="EMBL/GenBank/DDBJ databases">
        <title>The Genome Sequence of Rhinocladiella mackenzie CBS 650.93.</title>
        <authorList>
            <consortium name="The Broad Institute Genomics Platform"/>
            <person name="Cuomo C."/>
            <person name="de Hoog S."/>
            <person name="Gorbushina A."/>
            <person name="Stielow B."/>
            <person name="Teixiera M."/>
            <person name="Abouelleil A."/>
            <person name="Chapman S.B."/>
            <person name="Priest M."/>
            <person name="Young S.K."/>
            <person name="Wortman J."/>
            <person name="Nusbaum C."/>
            <person name="Birren B."/>
        </authorList>
    </citation>
    <scope>NUCLEOTIDE SEQUENCE [LARGE SCALE GENOMIC DNA]</scope>
    <source>
        <strain evidence="3 4">CBS 650.93</strain>
    </source>
</reference>
<dbReference type="Pfam" id="PF03473">
    <property type="entry name" value="MOSC"/>
    <property type="match status" value="1"/>
</dbReference>
<dbReference type="HOGENOM" id="CLU_028286_7_1_1"/>
<evidence type="ECO:0000313" key="3">
    <source>
        <dbReference type="EMBL" id="KIX02187.1"/>
    </source>
</evidence>
<dbReference type="STRING" id="1442369.A0A0D2FJR0"/>
<dbReference type="VEuPathDB" id="FungiDB:Z518_08126"/>
<dbReference type="PANTHER" id="PTHR14237:SF23">
    <property type="entry name" value="MOSC DOMAIN PROTEIN (AFU_ORTHOLOGUE AFUA_7G05900)"/>
    <property type="match status" value="1"/>
</dbReference>
<dbReference type="InterPro" id="IPR005302">
    <property type="entry name" value="MoCF_Sase_C"/>
</dbReference>
<dbReference type="GO" id="GO:0030151">
    <property type="term" value="F:molybdenum ion binding"/>
    <property type="evidence" value="ECO:0007669"/>
    <property type="project" value="InterPro"/>
</dbReference>
<gene>
    <name evidence="3" type="ORF">Z518_08126</name>
</gene>
<accession>A0A0D2FJR0</accession>
<dbReference type="SUPFAM" id="SSF50800">
    <property type="entry name" value="PK beta-barrel domain-like"/>
    <property type="match status" value="1"/>
</dbReference>
<protein>
    <recommendedName>
        <fullName evidence="2">MOSC domain-containing protein</fullName>
    </recommendedName>
</protein>
<dbReference type="OrthoDB" id="17255at2759"/>
<dbReference type="PANTHER" id="PTHR14237">
    <property type="entry name" value="MOLYBDOPTERIN COFACTOR SULFURASE MOSC"/>
    <property type="match status" value="1"/>
</dbReference>
<dbReference type="PROSITE" id="PS51340">
    <property type="entry name" value="MOSC"/>
    <property type="match status" value="1"/>
</dbReference>
<dbReference type="Proteomes" id="UP000053617">
    <property type="component" value="Unassembled WGS sequence"/>
</dbReference>
<keyword evidence="4" id="KW-1185">Reference proteome</keyword>
<dbReference type="InterPro" id="IPR011037">
    <property type="entry name" value="Pyrv_Knase-like_insert_dom_sf"/>
</dbReference>
<dbReference type="AlphaFoldDB" id="A0A0D2FJR0"/>
<dbReference type="GeneID" id="25296197"/>
<dbReference type="GO" id="GO:0030170">
    <property type="term" value="F:pyridoxal phosphate binding"/>
    <property type="evidence" value="ECO:0007669"/>
    <property type="project" value="InterPro"/>
</dbReference>
<dbReference type="GO" id="GO:0003824">
    <property type="term" value="F:catalytic activity"/>
    <property type="evidence" value="ECO:0007669"/>
    <property type="project" value="InterPro"/>
</dbReference>
<dbReference type="EMBL" id="KN847480">
    <property type="protein sequence ID" value="KIX02187.1"/>
    <property type="molecule type" value="Genomic_DNA"/>
</dbReference>